<dbReference type="RefSeq" id="WP_082089979.1">
    <property type="nucleotide sequence ID" value="NZ_JAFFSY010000003.1"/>
</dbReference>
<keyword evidence="3" id="KW-1003">Cell membrane</keyword>
<dbReference type="EMBL" id="JAKJKU010000005">
    <property type="protein sequence ID" value="MCF6774794.1"/>
    <property type="molecule type" value="Genomic_DNA"/>
</dbReference>
<feature type="transmembrane region" description="Helical" evidence="7">
    <location>
        <begin position="360"/>
        <end position="380"/>
    </location>
</feature>
<dbReference type="PANTHER" id="PTHR23517">
    <property type="entry name" value="RESISTANCE PROTEIN MDTM, PUTATIVE-RELATED-RELATED"/>
    <property type="match status" value="1"/>
</dbReference>
<feature type="transmembrane region" description="Helical" evidence="7">
    <location>
        <begin position="273"/>
        <end position="293"/>
    </location>
</feature>
<evidence type="ECO:0000259" key="8">
    <source>
        <dbReference type="PROSITE" id="PS50850"/>
    </source>
</evidence>
<name>A0ABS9HLW2_9CORY</name>
<evidence type="ECO:0000256" key="7">
    <source>
        <dbReference type="SAM" id="Phobius"/>
    </source>
</evidence>
<feature type="transmembrane region" description="Helical" evidence="7">
    <location>
        <begin position="104"/>
        <end position="124"/>
    </location>
</feature>
<keyword evidence="5 7" id="KW-1133">Transmembrane helix</keyword>
<evidence type="ECO:0000256" key="2">
    <source>
        <dbReference type="ARBA" id="ARBA00022448"/>
    </source>
</evidence>
<reference evidence="9 10" key="1">
    <citation type="submission" date="2022-01" db="EMBL/GenBank/DDBJ databases">
        <title>Identification and Characterization of Corynebacterium sp.</title>
        <authorList>
            <person name="Luo Q."/>
            <person name="Qu P."/>
            <person name="Chen Q."/>
        </authorList>
    </citation>
    <scope>NUCLEOTIDE SEQUENCE [LARGE SCALE GENOMIC DNA]</scope>
    <source>
        <strain evidence="9 10">MC-12</strain>
    </source>
</reference>
<evidence type="ECO:0000256" key="1">
    <source>
        <dbReference type="ARBA" id="ARBA00004651"/>
    </source>
</evidence>
<dbReference type="PROSITE" id="PS50850">
    <property type="entry name" value="MFS"/>
    <property type="match status" value="1"/>
</dbReference>
<evidence type="ECO:0000313" key="10">
    <source>
        <dbReference type="Proteomes" id="UP001200604"/>
    </source>
</evidence>
<proteinExistence type="predicted"/>
<comment type="subcellular location">
    <subcellularLocation>
        <location evidence="1">Cell membrane</location>
        <topology evidence="1">Multi-pass membrane protein</topology>
    </subcellularLocation>
</comment>
<protein>
    <submittedName>
        <fullName evidence="9">MFS transporter</fullName>
    </submittedName>
</protein>
<keyword evidence="10" id="KW-1185">Reference proteome</keyword>
<evidence type="ECO:0000256" key="6">
    <source>
        <dbReference type="ARBA" id="ARBA00023136"/>
    </source>
</evidence>
<keyword evidence="2" id="KW-0813">Transport</keyword>
<keyword evidence="4 7" id="KW-0812">Transmembrane</keyword>
<evidence type="ECO:0000313" key="9">
    <source>
        <dbReference type="EMBL" id="MCF6774794.1"/>
    </source>
</evidence>
<feature type="transmembrane region" description="Helical" evidence="7">
    <location>
        <begin position="131"/>
        <end position="155"/>
    </location>
</feature>
<dbReference type="InterPro" id="IPR020846">
    <property type="entry name" value="MFS_dom"/>
</dbReference>
<feature type="domain" description="Major facilitator superfamily (MFS) profile" evidence="8">
    <location>
        <begin position="13"/>
        <end position="385"/>
    </location>
</feature>
<gene>
    <name evidence="9" type="ORF">L3H44_10335</name>
</gene>
<feature type="transmembrane region" description="Helical" evidence="7">
    <location>
        <begin position="334"/>
        <end position="354"/>
    </location>
</feature>
<dbReference type="Proteomes" id="UP001200604">
    <property type="component" value="Unassembled WGS sequence"/>
</dbReference>
<dbReference type="InterPro" id="IPR050171">
    <property type="entry name" value="MFS_Transporters"/>
</dbReference>
<keyword evidence="6 7" id="KW-0472">Membrane</keyword>
<feature type="transmembrane region" description="Helical" evidence="7">
    <location>
        <begin position="12"/>
        <end position="38"/>
    </location>
</feature>
<evidence type="ECO:0000256" key="5">
    <source>
        <dbReference type="ARBA" id="ARBA00022989"/>
    </source>
</evidence>
<dbReference type="Pfam" id="PF07690">
    <property type="entry name" value="MFS_1"/>
    <property type="match status" value="1"/>
</dbReference>
<feature type="transmembrane region" description="Helical" evidence="7">
    <location>
        <begin position="44"/>
        <end position="66"/>
    </location>
</feature>
<dbReference type="InterPro" id="IPR011701">
    <property type="entry name" value="MFS"/>
</dbReference>
<evidence type="ECO:0000256" key="4">
    <source>
        <dbReference type="ARBA" id="ARBA00022692"/>
    </source>
</evidence>
<dbReference type="Gene3D" id="1.20.1250.20">
    <property type="entry name" value="MFS general substrate transporter like domains"/>
    <property type="match status" value="1"/>
</dbReference>
<feature type="transmembrane region" description="Helical" evidence="7">
    <location>
        <begin position="206"/>
        <end position="224"/>
    </location>
</feature>
<accession>A0ABS9HLW2</accession>
<feature type="transmembrane region" description="Helical" evidence="7">
    <location>
        <begin position="167"/>
        <end position="185"/>
    </location>
</feature>
<dbReference type="InterPro" id="IPR036259">
    <property type="entry name" value="MFS_trans_sf"/>
</dbReference>
<organism evidence="9 10">
    <name type="scientific">Corynebacterium parakroppenstedtii</name>
    <dbReference type="NCBI Taxonomy" id="2828363"/>
    <lineage>
        <taxon>Bacteria</taxon>
        <taxon>Bacillati</taxon>
        <taxon>Actinomycetota</taxon>
        <taxon>Actinomycetes</taxon>
        <taxon>Mycobacteriales</taxon>
        <taxon>Corynebacteriaceae</taxon>
        <taxon>Corynebacterium</taxon>
    </lineage>
</organism>
<feature type="transmembrane region" description="Helical" evidence="7">
    <location>
        <begin position="244"/>
        <end position="266"/>
    </location>
</feature>
<dbReference type="PANTHER" id="PTHR23517:SF13">
    <property type="entry name" value="MAJOR FACILITATOR SUPERFAMILY MFS_1"/>
    <property type="match status" value="1"/>
</dbReference>
<sequence length="386" mass="39981">MSAMNDTVRRLYDGVALSYGMTMVVLGSTIPSGLYSIYQRDWGLGSSSTVVFFSFYVVGVVIALLFGHVSDTVGRKPVILTCVGLSLASSVTFTLTTNFPGLCIARTLSGLSVGLCTGAFTAALQEAISPALGALLSTIYTSLSLALGPLFGAFIALHSGLPLRIPFIIYGILTVIAGALVLLITETLENRERLRLNVQIGVPKNLVSAFIPFAVAIGVAYGTNGLFQSVVPLSMKGLGVSSQLGMAFTTFLMLAVSAATQIGMAFLPREPSLAAGMIILVVGLGSTAVSLIIGEPIVAWFGICISGIGQGISFRTSLAGTAELSPRSDKAKTVSTYYVVGYVATAVPALGAGIVGGQPYVVAIVCAIVAAFAISNVFLLRSGKRR</sequence>
<evidence type="ECO:0000256" key="3">
    <source>
        <dbReference type="ARBA" id="ARBA00022475"/>
    </source>
</evidence>
<comment type="caution">
    <text evidence="9">The sequence shown here is derived from an EMBL/GenBank/DDBJ whole genome shotgun (WGS) entry which is preliminary data.</text>
</comment>
<dbReference type="SUPFAM" id="SSF103473">
    <property type="entry name" value="MFS general substrate transporter"/>
    <property type="match status" value="1"/>
</dbReference>
<dbReference type="GeneID" id="92727786"/>
<feature type="transmembrane region" description="Helical" evidence="7">
    <location>
        <begin position="299"/>
        <end position="322"/>
    </location>
</feature>